<dbReference type="GO" id="GO:0045292">
    <property type="term" value="P:mRNA cis splicing, via spliceosome"/>
    <property type="evidence" value="ECO:0007669"/>
    <property type="project" value="InterPro"/>
</dbReference>
<protein>
    <submittedName>
        <fullName evidence="9">Pre-mRNA splicing factor PRP21 like protein-domain-containing protein</fullName>
    </submittedName>
</protein>
<dbReference type="Proteomes" id="UP000799538">
    <property type="component" value="Unassembled WGS sequence"/>
</dbReference>
<dbReference type="Gene3D" id="1.10.10.790">
    <property type="entry name" value="Surp module"/>
    <property type="match status" value="2"/>
</dbReference>
<accession>A0A6A6GFA0</accession>
<organism evidence="9 10">
    <name type="scientific">Elsinoe ampelina</name>
    <dbReference type="NCBI Taxonomy" id="302913"/>
    <lineage>
        <taxon>Eukaryota</taxon>
        <taxon>Fungi</taxon>
        <taxon>Dikarya</taxon>
        <taxon>Ascomycota</taxon>
        <taxon>Pezizomycotina</taxon>
        <taxon>Dothideomycetes</taxon>
        <taxon>Dothideomycetidae</taxon>
        <taxon>Myriangiales</taxon>
        <taxon>Elsinoaceae</taxon>
        <taxon>Elsinoe</taxon>
    </lineage>
</organism>
<evidence type="ECO:0000313" key="10">
    <source>
        <dbReference type="Proteomes" id="UP000799538"/>
    </source>
</evidence>
<dbReference type="InterPro" id="IPR035967">
    <property type="entry name" value="SWAP/Surp_sf"/>
</dbReference>
<dbReference type="PROSITE" id="PS50128">
    <property type="entry name" value="SURP"/>
    <property type="match status" value="2"/>
</dbReference>
<dbReference type="OrthoDB" id="447637at2759"/>
<dbReference type="FunFam" id="1.10.10.790:FF:000001">
    <property type="entry name" value="Splicing factor 3a, subunit 1"/>
    <property type="match status" value="1"/>
</dbReference>
<dbReference type="PANTHER" id="PTHR15316:SF1">
    <property type="entry name" value="SPLICING FACTOR 3A SUBUNIT 1"/>
    <property type="match status" value="1"/>
</dbReference>
<evidence type="ECO:0000256" key="3">
    <source>
        <dbReference type="ARBA" id="ARBA00022728"/>
    </source>
</evidence>
<keyword evidence="2" id="KW-0507">mRNA processing</keyword>
<reference evidence="10" key="1">
    <citation type="journal article" date="2020" name="Stud. Mycol.">
        <title>101 Dothideomycetes genomes: A test case for predicting lifestyles and emergence of pathogens.</title>
        <authorList>
            <person name="Haridas S."/>
            <person name="Albert R."/>
            <person name="Binder M."/>
            <person name="Bloem J."/>
            <person name="LaButti K."/>
            <person name="Salamov A."/>
            <person name="Andreopoulos B."/>
            <person name="Baker S."/>
            <person name="Barry K."/>
            <person name="Bills G."/>
            <person name="Bluhm B."/>
            <person name="Cannon C."/>
            <person name="Castanera R."/>
            <person name="Culley D."/>
            <person name="Daum C."/>
            <person name="Ezra D."/>
            <person name="Gonzalez J."/>
            <person name="Henrissat B."/>
            <person name="Kuo A."/>
            <person name="Liang C."/>
            <person name="Lipzen A."/>
            <person name="Lutzoni F."/>
            <person name="Magnuson J."/>
            <person name="Mondo S."/>
            <person name="Nolan M."/>
            <person name="Ohm R."/>
            <person name="Pangilinan J."/>
            <person name="Park H.-J."/>
            <person name="Ramirez L."/>
            <person name="Alfaro M."/>
            <person name="Sun H."/>
            <person name="Tritt A."/>
            <person name="Yoshinaga Y."/>
            <person name="Zwiers L.-H."/>
            <person name="Turgeon B."/>
            <person name="Goodwin S."/>
            <person name="Spatafora J."/>
            <person name="Crous P."/>
            <person name="Grigoriev I."/>
        </authorList>
    </citation>
    <scope>NUCLEOTIDE SEQUENCE [LARGE SCALE GENOMIC DNA]</scope>
    <source>
        <strain evidence="10">CECT 20119</strain>
    </source>
</reference>
<evidence type="ECO:0000256" key="5">
    <source>
        <dbReference type="ARBA" id="ARBA00023187"/>
    </source>
</evidence>
<dbReference type="Pfam" id="PF12230">
    <property type="entry name" value="PRP21_like_P"/>
    <property type="match status" value="1"/>
</dbReference>
<sequence>MAPAAVEDVGDSATIKPPPGVIIPPKDTRTFVEKTAAVIVRRGEAFERGILDKLDEQPKLSFLKADDYFNAYYQWRKKEIADGRGYSDVDGAVMNAAPKAKKRGPEAPPDFTFSARMPTLSAVDLEVIKLTALFFAARGTGWFQKFSQLKGQNAQFGFLKPQHSCNGFFTRLVDQYRLLINSDSGEGLEKKNLRIKELEHNVRDKYHVLDRAKQRAEFVKYQEQQKVRKEEEHAAEQQAYAEIDWHDFTLVGTIEFTESDDSVELPPPPSLNDLQSASLEQRATVGTGMRLEEAFPTDDFFFNNNNGTPAPPPQASPAPPHQPQMPQPPYMPYAPTPPQATHSPAPYIPAQAQHGDSTRLAELQADSDRAAAARAAATGSGPMRIKDNYIPRAQALRKGANTSLCPICKQQIPNETFDEHLRIEQLSPQWREQTRKAQERSATTNLSTVDVANNLKRLASQRGDVFDPITGREIGVETKRQEVMAGVAAPGQQVGGQGGETVDIHEQLRRLQAKHGGQHG</sequence>
<feature type="compositionally biased region" description="Pro residues" evidence="7">
    <location>
        <begin position="309"/>
        <end position="338"/>
    </location>
</feature>
<dbReference type="PANTHER" id="PTHR15316">
    <property type="entry name" value="SPLICEOSOME ASSOCIATED PROTEIN 114/SWAP SPLICING FACTOR-RELATED"/>
    <property type="match status" value="1"/>
</dbReference>
<keyword evidence="5" id="KW-0508">mRNA splicing</keyword>
<proteinExistence type="predicted"/>
<gene>
    <name evidence="9" type="ORF">BDZ85DRAFT_260924</name>
</gene>
<evidence type="ECO:0000256" key="4">
    <source>
        <dbReference type="ARBA" id="ARBA00022737"/>
    </source>
</evidence>
<dbReference type="GO" id="GO:0005686">
    <property type="term" value="C:U2 snRNP"/>
    <property type="evidence" value="ECO:0007669"/>
    <property type="project" value="TreeGrafter"/>
</dbReference>
<dbReference type="GO" id="GO:0071013">
    <property type="term" value="C:catalytic step 2 spliceosome"/>
    <property type="evidence" value="ECO:0007669"/>
    <property type="project" value="TreeGrafter"/>
</dbReference>
<name>A0A6A6GFA0_9PEZI</name>
<comment type="subcellular location">
    <subcellularLocation>
        <location evidence="1">Nucleus</location>
    </subcellularLocation>
</comment>
<dbReference type="SMART" id="SM00648">
    <property type="entry name" value="SWAP"/>
    <property type="match status" value="2"/>
</dbReference>
<keyword evidence="6" id="KW-0539">Nucleus</keyword>
<dbReference type="AlphaFoldDB" id="A0A6A6GFA0"/>
<evidence type="ECO:0000256" key="1">
    <source>
        <dbReference type="ARBA" id="ARBA00004123"/>
    </source>
</evidence>
<evidence type="ECO:0000259" key="8">
    <source>
        <dbReference type="PROSITE" id="PS50128"/>
    </source>
</evidence>
<dbReference type="SUPFAM" id="SSF109905">
    <property type="entry name" value="Surp module (SWAP domain)"/>
    <property type="match status" value="2"/>
</dbReference>
<dbReference type="EMBL" id="ML992505">
    <property type="protein sequence ID" value="KAF2224414.1"/>
    <property type="molecule type" value="Genomic_DNA"/>
</dbReference>
<dbReference type="InterPro" id="IPR000061">
    <property type="entry name" value="Surp"/>
</dbReference>
<dbReference type="Pfam" id="PF01805">
    <property type="entry name" value="Surp"/>
    <property type="match status" value="2"/>
</dbReference>
<dbReference type="GO" id="GO:0071004">
    <property type="term" value="C:U2-type prespliceosome"/>
    <property type="evidence" value="ECO:0007669"/>
    <property type="project" value="TreeGrafter"/>
</dbReference>
<evidence type="ECO:0000256" key="2">
    <source>
        <dbReference type="ARBA" id="ARBA00022664"/>
    </source>
</evidence>
<keyword evidence="10" id="KW-1185">Reference proteome</keyword>
<feature type="domain" description="SURP motif" evidence="8">
    <location>
        <begin position="31"/>
        <end position="73"/>
    </location>
</feature>
<dbReference type="GO" id="GO:0000381">
    <property type="term" value="P:regulation of alternative mRNA splicing, via spliceosome"/>
    <property type="evidence" value="ECO:0007669"/>
    <property type="project" value="TreeGrafter"/>
</dbReference>
<keyword evidence="3" id="KW-0747">Spliceosome</keyword>
<evidence type="ECO:0000256" key="7">
    <source>
        <dbReference type="SAM" id="MobiDB-lite"/>
    </source>
</evidence>
<dbReference type="InterPro" id="IPR045146">
    <property type="entry name" value="SF3A1"/>
</dbReference>
<dbReference type="InterPro" id="IPR022030">
    <property type="entry name" value="SF3A1_dom"/>
</dbReference>
<evidence type="ECO:0000313" key="9">
    <source>
        <dbReference type="EMBL" id="KAF2224414.1"/>
    </source>
</evidence>
<dbReference type="GO" id="GO:0003723">
    <property type="term" value="F:RNA binding"/>
    <property type="evidence" value="ECO:0007669"/>
    <property type="project" value="InterPro"/>
</dbReference>
<feature type="region of interest" description="Disordered" evidence="7">
    <location>
        <begin position="298"/>
        <end position="359"/>
    </location>
</feature>
<keyword evidence="4" id="KW-0677">Repeat</keyword>
<feature type="domain" description="SURP motif" evidence="8">
    <location>
        <begin position="127"/>
        <end position="169"/>
    </location>
</feature>
<evidence type="ECO:0000256" key="6">
    <source>
        <dbReference type="ARBA" id="ARBA00023242"/>
    </source>
</evidence>